<proteinExistence type="inferred from homology"/>
<gene>
    <name evidence="4" type="primary">rpl32</name>
    <name evidence="4" type="ORF">Capsosi_059</name>
</gene>
<dbReference type="InterPro" id="IPR002677">
    <property type="entry name" value="Ribosomal_bL32"/>
</dbReference>
<comment type="similarity">
    <text evidence="1">Belongs to the bacterial ribosomal protein bL32 family.</text>
</comment>
<reference evidence="4" key="1">
    <citation type="journal article" date="2018" name="J. Phycol.">
        <title>Flip-flop organization in the chloroplast genome of Capsosiphon fulvescens (Ulvophyceae, Chlorophyta.</title>
        <authorList>
            <person name="Kim D."/>
            <person name="Lee J."/>
            <person name="Choi J.W."/>
            <person name="Yang J.H."/>
            <person name="Hwang I.K."/>
            <person name="Yoon H.S."/>
        </authorList>
    </citation>
    <scope>NUCLEOTIDE SEQUENCE</scope>
    <source>
        <strain evidence="4">TypeA</strain>
    </source>
</reference>
<dbReference type="RefSeq" id="YP_009538401.1">
    <property type="nucleotide sequence ID" value="NC_039920.1"/>
</dbReference>
<dbReference type="SUPFAM" id="SSF57829">
    <property type="entry name" value="Zn-binding ribosomal proteins"/>
    <property type="match status" value="1"/>
</dbReference>
<organism evidence="4">
    <name type="scientific">Capsosiphon fulvescens</name>
    <dbReference type="NCBI Taxonomy" id="205396"/>
    <lineage>
        <taxon>Eukaryota</taxon>
        <taxon>Viridiplantae</taxon>
        <taxon>Chlorophyta</taxon>
        <taxon>core chlorophytes</taxon>
        <taxon>Ulvophyceae</taxon>
        <taxon>OUU clade</taxon>
        <taxon>Ulotrichales</taxon>
        <taxon>Ulotrichaceae</taxon>
        <taxon>Capsosiphon</taxon>
    </lineage>
</organism>
<evidence type="ECO:0000256" key="2">
    <source>
        <dbReference type="ARBA" id="ARBA00022980"/>
    </source>
</evidence>
<name>A0A3P8MUM5_9CHLO</name>
<dbReference type="GO" id="GO:0006412">
    <property type="term" value="P:translation"/>
    <property type="evidence" value="ECO:0007669"/>
    <property type="project" value="InterPro"/>
</dbReference>
<dbReference type="InterPro" id="IPR011332">
    <property type="entry name" value="Ribosomal_zn-bd"/>
</dbReference>
<dbReference type="EMBL" id="MG727869">
    <property type="protein sequence ID" value="AWX64090.1"/>
    <property type="molecule type" value="Genomic_DNA"/>
</dbReference>
<protein>
    <submittedName>
        <fullName evidence="4">Ribosomal protein L32</fullName>
    </submittedName>
</protein>
<evidence type="ECO:0000256" key="1">
    <source>
        <dbReference type="ARBA" id="ARBA00008560"/>
    </source>
</evidence>
<dbReference type="NCBIfam" id="TIGR01031">
    <property type="entry name" value="rpmF_bact"/>
    <property type="match status" value="1"/>
</dbReference>
<evidence type="ECO:0000313" key="4">
    <source>
        <dbReference type="EMBL" id="AWX64090.1"/>
    </source>
</evidence>
<dbReference type="AlphaFoldDB" id="A0A3P8MUM5"/>
<dbReference type="Pfam" id="PF01783">
    <property type="entry name" value="Ribosomal_L32p"/>
    <property type="match status" value="1"/>
</dbReference>
<keyword evidence="4" id="KW-0934">Plastid</keyword>
<sequence>MAVPKKRTSKAKTNKRKTAWKAIAMKQAVKAYSLSKWTPRTKVSSDLPEDVVD</sequence>
<dbReference type="GeneID" id="38458189"/>
<dbReference type="HAMAP" id="MF_00340">
    <property type="entry name" value="Ribosomal_bL32"/>
    <property type="match status" value="1"/>
</dbReference>
<keyword evidence="2 4" id="KW-0689">Ribosomal protein</keyword>
<dbReference type="GO" id="GO:0015934">
    <property type="term" value="C:large ribosomal subunit"/>
    <property type="evidence" value="ECO:0007669"/>
    <property type="project" value="InterPro"/>
</dbReference>
<accession>A0A3P8MUM5</accession>
<keyword evidence="3" id="KW-0687">Ribonucleoprotein</keyword>
<dbReference type="GO" id="GO:0003735">
    <property type="term" value="F:structural constituent of ribosome"/>
    <property type="evidence" value="ECO:0007669"/>
    <property type="project" value="InterPro"/>
</dbReference>
<geneLocation type="plastid" evidence="4"/>
<evidence type="ECO:0000256" key="3">
    <source>
        <dbReference type="ARBA" id="ARBA00023274"/>
    </source>
</evidence>